<reference evidence="3" key="1">
    <citation type="journal article" date="2020" name="mSystems">
        <title>Genome- and Community-Level Interaction Insights into Carbon Utilization and Element Cycling Functions of Hydrothermarchaeota in Hydrothermal Sediment.</title>
        <authorList>
            <person name="Zhou Z."/>
            <person name="Liu Y."/>
            <person name="Xu W."/>
            <person name="Pan J."/>
            <person name="Luo Z.H."/>
            <person name="Li M."/>
        </authorList>
    </citation>
    <scope>NUCLEOTIDE SEQUENCE [LARGE SCALE GENOMIC DNA]</scope>
    <source>
        <strain evidence="3">SpSt-1105</strain>
        <strain evidence="2">SpSt-27</strain>
    </source>
</reference>
<evidence type="ECO:0000256" key="1">
    <source>
        <dbReference type="SAM" id="Phobius"/>
    </source>
</evidence>
<keyword evidence="1" id="KW-1133">Transmembrane helix</keyword>
<evidence type="ECO:0000313" key="3">
    <source>
        <dbReference type="EMBL" id="HHQ51051.1"/>
    </source>
</evidence>
<evidence type="ECO:0000313" key="2">
    <source>
        <dbReference type="EMBL" id="HEH31273.1"/>
    </source>
</evidence>
<dbReference type="EMBL" id="DRYQ01000096">
    <property type="protein sequence ID" value="HHQ51051.1"/>
    <property type="molecule type" value="Genomic_DNA"/>
</dbReference>
<feature type="transmembrane region" description="Helical" evidence="1">
    <location>
        <begin position="28"/>
        <end position="50"/>
    </location>
</feature>
<accession>A0A7J3Z8M3</accession>
<comment type="caution">
    <text evidence="3">The sequence shown here is derived from an EMBL/GenBank/DDBJ whole genome shotgun (WGS) entry which is preliminary data.</text>
</comment>
<keyword evidence="1" id="KW-0812">Transmembrane</keyword>
<keyword evidence="1" id="KW-0472">Membrane</keyword>
<sequence>MEEVFKTKNKSIFLSKSVSPSARGNTSLALILVEGLGFVLLGFLILYLSFSYNDYLFYALLVIAVLSLAIGFHIMLALAMYITGFRK</sequence>
<feature type="transmembrane region" description="Helical" evidence="1">
    <location>
        <begin position="56"/>
        <end position="82"/>
    </location>
</feature>
<proteinExistence type="predicted"/>
<dbReference type="AlphaFoldDB" id="A0A7J3Z8M3"/>
<name>A0A7J3Z8M3_9CREN</name>
<dbReference type="EMBL" id="DSLL01000033">
    <property type="protein sequence ID" value="HEH31273.1"/>
    <property type="molecule type" value="Genomic_DNA"/>
</dbReference>
<organism evidence="3">
    <name type="scientific">Ignisphaera aggregans</name>
    <dbReference type="NCBI Taxonomy" id="334771"/>
    <lineage>
        <taxon>Archaea</taxon>
        <taxon>Thermoproteota</taxon>
        <taxon>Thermoprotei</taxon>
        <taxon>Desulfurococcales</taxon>
        <taxon>Desulfurococcaceae</taxon>
        <taxon>Ignisphaera</taxon>
    </lineage>
</organism>
<gene>
    <name evidence="3" type="ORF">ENM66_06860</name>
    <name evidence="2" type="ORF">ENP99_04075</name>
</gene>
<protein>
    <submittedName>
        <fullName evidence="3">Uncharacterized protein</fullName>
    </submittedName>
</protein>